<dbReference type="GO" id="GO:0046872">
    <property type="term" value="F:metal ion binding"/>
    <property type="evidence" value="ECO:0007669"/>
    <property type="project" value="UniProtKB-KW"/>
</dbReference>
<keyword evidence="2" id="KW-0479">Metal-binding</keyword>
<name>A0A0W8FN31_9ZZZZ</name>
<dbReference type="GO" id="GO:0016491">
    <property type="term" value="F:oxidoreductase activity"/>
    <property type="evidence" value="ECO:0007669"/>
    <property type="project" value="UniProtKB-KW"/>
</dbReference>
<dbReference type="InterPro" id="IPR006657">
    <property type="entry name" value="MoPterin_dinucl-bd_dom"/>
</dbReference>
<evidence type="ECO:0000259" key="5">
    <source>
        <dbReference type="PROSITE" id="PS51669"/>
    </source>
</evidence>
<dbReference type="SMART" id="SM00926">
    <property type="entry name" value="Molybdop_Fe4S4"/>
    <property type="match status" value="1"/>
</dbReference>
<dbReference type="GO" id="GO:0043546">
    <property type="term" value="F:molybdopterin cofactor binding"/>
    <property type="evidence" value="ECO:0007669"/>
    <property type="project" value="InterPro"/>
</dbReference>
<sequence length="807" mass="90074">MGEWKKTSCVLCAQNCGLEVEIQDNKIVKVKGDKDNPRSQGYVCVKGINIAHHHDHEGRLLYPLKKTPEGFVRISWETALFEISEKLKSIVAEYGPESYVYMGGGGQGCHVDAAFGIALMKKIGSRYHYNPLGQELTGHFWVGGKMVGRQNRFLIPDETRSDMILAVGWNGVESHQMPRAPLVLREFSKNPDKLLVVIDPRKSETAQIANIHLALRPGTDALLFKAMIAIILSEGWESKDYIASHLAGFDRIKEWFVDFDIKGALEVCEVNYEEVKNLCREMSVRKWCVHTDLGILMNRHSTVVSYLTGILAALCGRLCVPGGNVITGTLVPLGSHTDDNDSKTWRTQVTNIPAILGFHPPNVLPEEILSDHPKRPRAVIICGANPLRSYADTTAYEQAFAKLDLLVTFELAMTETAVLSHYVLPARSGLESYDATFFPWTYPEIYFQIRQPVVSPLGERKECGQIFTDIARKADLLPEIPTYLTEAAGQDKDLFDYALAFLAFLGKNPLKLLTMLAKDDFWTQVEAKGAFETLKTVPFVLAETLGKKYDSANLAAIFGVMMSMPNNLRKSALRMGIKAPFFASILLEPEKFLRAFVAAFKYRSIMPLAALTPQVRFSEKLFQALLAHPQGMWIGKLDVEGNMKELRTEDKKINLYIPELEKWVKSIDTVSEKKALFPSPEYPFILNAGRHTKNVANTLMRDPSWLKGKRACTLAINPEDAQALGIADGDKVRIVTEAAAETIEAEVTDTTRKGQVLIPHGFGLVQNGKAYGVNVNRLTKNTYRDPLAATPLHRYVPCRIEKMGEAV</sequence>
<dbReference type="Gene3D" id="2.20.25.90">
    <property type="entry name" value="ADC-like domains"/>
    <property type="match status" value="1"/>
</dbReference>
<keyword evidence="3" id="KW-0408">Iron</keyword>
<accession>A0A0W8FN31</accession>
<dbReference type="Gene3D" id="3.40.50.740">
    <property type="match status" value="1"/>
</dbReference>
<keyword evidence="4" id="KW-0411">Iron-sulfur</keyword>
<comment type="caution">
    <text evidence="6">The sequence shown here is derived from an EMBL/GenBank/DDBJ whole genome shotgun (WGS) entry which is preliminary data.</text>
</comment>
<dbReference type="GO" id="GO:0051536">
    <property type="term" value="F:iron-sulfur cluster binding"/>
    <property type="evidence" value="ECO:0007669"/>
    <property type="project" value="UniProtKB-KW"/>
</dbReference>
<evidence type="ECO:0000256" key="1">
    <source>
        <dbReference type="ARBA" id="ARBA00010312"/>
    </source>
</evidence>
<dbReference type="PROSITE" id="PS51669">
    <property type="entry name" value="4FE4S_MOW_BIS_MGD"/>
    <property type="match status" value="1"/>
</dbReference>
<evidence type="ECO:0000256" key="3">
    <source>
        <dbReference type="ARBA" id="ARBA00023004"/>
    </source>
</evidence>
<dbReference type="InterPro" id="IPR009010">
    <property type="entry name" value="Asp_de-COase-like_dom_sf"/>
</dbReference>
<comment type="similarity">
    <text evidence="1">Belongs to the prokaryotic molybdopterin-containing oxidoreductase family.</text>
</comment>
<dbReference type="InterPro" id="IPR006963">
    <property type="entry name" value="Mopterin_OxRdtase_4Fe-4S_dom"/>
</dbReference>
<dbReference type="Pfam" id="PF00384">
    <property type="entry name" value="Molybdopterin"/>
    <property type="match status" value="1"/>
</dbReference>
<evidence type="ECO:0000313" key="6">
    <source>
        <dbReference type="EMBL" id="KUG22114.1"/>
    </source>
</evidence>
<feature type="domain" description="4Fe-4S Mo/W bis-MGD-type" evidence="5">
    <location>
        <begin position="2"/>
        <end position="58"/>
    </location>
</feature>
<dbReference type="InterPro" id="IPR006656">
    <property type="entry name" value="Mopterin_OxRdtase"/>
</dbReference>
<evidence type="ECO:0000256" key="4">
    <source>
        <dbReference type="ARBA" id="ARBA00023014"/>
    </source>
</evidence>
<proteinExistence type="inferred from homology"/>
<dbReference type="SUPFAM" id="SSF50692">
    <property type="entry name" value="ADC-like"/>
    <property type="match status" value="1"/>
</dbReference>
<protein>
    <submittedName>
        <fullName evidence="6">Formate dehydrogenase-o, major subunit</fullName>
        <ecNumber evidence="6">1.2.1.2</ecNumber>
    </submittedName>
</protein>
<reference evidence="6" key="1">
    <citation type="journal article" date="2015" name="Proc. Natl. Acad. Sci. U.S.A.">
        <title>Networks of energetic and metabolic interactions define dynamics in microbial communities.</title>
        <authorList>
            <person name="Embree M."/>
            <person name="Liu J.K."/>
            <person name="Al-Bassam M.M."/>
            <person name="Zengler K."/>
        </authorList>
    </citation>
    <scope>NUCLEOTIDE SEQUENCE</scope>
</reference>
<dbReference type="Pfam" id="PF01568">
    <property type="entry name" value="Molydop_binding"/>
    <property type="match status" value="1"/>
</dbReference>
<keyword evidence="6" id="KW-0560">Oxidoreductase</keyword>
<dbReference type="AlphaFoldDB" id="A0A0W8FN31"/>
<dbReference type="Gene3D" id="3.40.228.10">
    <property type="entry name" value="Dimethylsulfoxide Reductase, domain 2"/>
    <property type="match status" value="1"/>
</dbReference>
<dbReference type="SUPFAM" id="SSF53706">
    <property type="entry name" value="Formate dehydrogenase/DMSO reductase, domains 1-3"/>
    <property type="match status" value="1"/>
</dbReference>
<dbReference type="EMBL" id="LNQE01000985">
    <property type="protein sequence ID" value="KUG22114.1"/>
    <property type="molecule type" value="Genomic_DNA"/>
</dbReference>
<dbReference type="EC" id="1.2.1.2" evidence="6"/>
<dbReference type="InterPro" id="IPR050612">
    <property type="entry name" value="Prok_Mopterin_Oxidored"/>
</dbReference>
<organism evidence="6">
    <name type="scientific">hydrocarbon metagenome</name>
    <dbReference type="NCBI Taxonomy" id="938273"/>
    <lineage>
        <taxon>unclassified sequences</taxon>
        <taxon>metagenomes</taxon>
        <taxon>ecological metagenomes</taxon>
    </lineage>
</organism>
<evidence type="ECO:0000256" key="2">
    <source>
        <dbReference type="ARBA" id="ARBA00022723"/>
    </source>
</evidence>
<dbReference type="PANTHER" id="PTHR43742">
    <property type="entry name" value="TRIMETHYLAMINE-N-OXIDE REDUCTASE"/>
    <property type="match status" value="1"/>
</dbReference>
<dbReference type="Pfam" id="PF04879">
    <property type="entry name" value="Molybdop_Fe4S4"/>
    <property type="match status" value="1"/>
</dbReference>
<dbReference type="Gene3D" id="2.40.40.20">
    <property type="match status" value="1"/>
</dbReference>
<gene>
    <name evidence="6" type="ORF">ASZ90_008084</name>
</gene>